<reference evidence="1" key="2">
    <citation type="journal article" date="2023" name="IMA Fungus">
        <title>Comparative genomic study of the Penicillium genus elucidates a diverse pangenome and 15 lateral gene transfer events.</title>
        <authorList>
            <person name="Petersen C."/>
            <person name="Sorensen T."/>
            <person name="Nielsen M.R."/>
            <person name="Sondergaard T.E."/>
            <person name="Sorensen J.L."/>
            <person name="Fitzpatrick D.A."/>
            <person name="Frisvad J.C."/>
            <person name="Nielsen K.L."/>
        </authorList>
    </citation>
    <scope>NUCLEOTIDE SEQUENCE</scope>
    <source>
        <strain evidence="1">IBT 16125</strain>
    </source>
</reference>
<reference evidence="1" key="1">
    <citation type="submission" date="2022-12" db="EMBL/GenBank/DDBJ databases">
        <authorList>
            <person name="Petersen C."/>
        </authorList>
    </citation>
    <scope>NUCLEOTIDE SEQUENCE</scope>
    <source>
        <strain evidence="1">IBT 16125</strain>
    </source>
</reference>
<proteinExistence type="predicted"/>
<dbReference type="EMBL" id="JAPVEA010000008">
    <property type="protein sequence ID" value="KAJ5439384.1"/>
    <property type="molecule type" value="Genomic_DNA"/>
</dbReference>
<dbReference type="GeneID" id="81604007"/>
<gene>
    <name evidence="1" type="ORF">N7458_010382</name>
</gene>
<evidence type="ECO:0000313" key="2">
    <source>
        <dbReference type="Proteomes" id="UP001213681"/>
    </source>
</evidence>
<dbReference type="RefSeq" id="XP_056762613.1">
    <property type="nucleotide sequence ID" value="XM_056913764.1"/>
</dbReference>
<protein>
    <submittedName>
        <fullName evidence="1">Uncharacterized protein</fullName>
    </submittedName>
</protein>
<dbReference type="Proteomes" id="UP001213681">
    <property type="component" value="Unassembled WGS sequence"/>
</dbReference>
<sequence length="100" mass="11492">MSNYFTARRFGANVQIHLHDLRGIDGYDTVADIPTPGDDKDWTSYNDFLSSIFEILIANDVVDGVYFDITNEIDNTQYYGRGIGRFLDVWGLTYHRVAYV</sequence>
<comment type="caution">
    <text evidence="1">The sequence shown here is derived from an EMBL/GenBank/DDBJ whole genome shotgun (WGS) entry which is preliminary data.</text>
</comment>
<accession>A0AAD6BYT0</accession>
<organism evidence="1 2">
    <name type="scientific">Penicillium daleae</name>
    <dbReference type="NCBI Taxonomy" id="63821"/>
    <lineage>
        <taxon>Eukaryota</taxon>
        <taxon>Fungi</taxon>
        <taxon>Dikarya</taxon>
        <taxon>Ascomycota</taxon>
        <taxon>Pezizomycotina</taxon>
        <taxon>Eurotiomycetes</taxon>
        <taxon>Eurotiomycetidae</taxon>
        <taxon>Eurotiales</taxon>
        <taxon>Aspergillaceae</taxon>
        <taxon>Penicillium</taxon>
    </lineage>
</organism>
<dbReference type="AlphaFoldDB" id="A0AAD6BYT0"/>
<keyword evidence="2" id="KW-1185">Reference proteome</keyword>
<name>A0AAD6BYT0_9EURO</name>
<evidence type="ECO:0000313" key="1">
    <source>
        <dbReference type="EMBL" id="KAJ5439384.1"/>
    </source>
</evidence>